<organism evidence="2 3">
    <name type="scientific">Listeria newyorkensis</name>
    <dbReference type="NCBI Taxonomy" id="1497681"/>
    <lineage>
        <taxon>Bacteria</taxon>
        <taxon>Bacillati</taxon>
        <taxon>Bacillota</taxon>
        <taxon>Bacilli</taxon>
        <taxon>Bacillales</taxon>
        <taxon>Listeriaceae</taxon>
        <taxon>Listeria</taxon>
    </lineage>
</organism>
<proteinExistence type="predicted"/>
<dbReference type="CDD" id="cd00077">
    <property type="entry name" value="HDc"/>
    <property type="match status" value="1"/>
</dbReference>
<dbReference type="InterPro" id="IPR006674">
    <property type="entry name" value="HD_domain"/>
</dbReference>
<sequence length="324" mass="36953">MIGNDILYGAYEVNNVMQDLIATKAMQRLQGVHQAGAAYLIHDGWTVTRLEHSIGVMLLIQRFGGSIEEQVAGLLHDISHTSFSHVIDYLVGDNTESYHDHIFLDTIRNSDVAPILKEATTDLALDNLAQYQLLEQPSPHLCADRIDYFLRDMRTYGYMREEEVALFLNDLSVVDGRFVLQSEDVALWYIQKYQEYVDAVLLNQKNIYSAWKMTAILRYTLDSDYVTMKFLEIGTDAEVMEKLSGISDAKLQKELAALHTKVEVELNEQNYDFHMRGKTRVVDPLVQTINGVVPISTINEEAKSSIKNLQKKYENGSFIRVIHV</sequence>
<dbReference type="PANTHER" id="PTHR11373:SF41">
    <property type="entry name" value="METAL-DEPENDENT PHOSPHOHYDROLASE"/>
    <property type="match status" value="1"/>
</dbReference>
<name>A0ABX4XIR7_9LIST</name>
<accession>A0ABX4XIR7</accession>
<dbReference type="Gene3D" id="1.10.3210.10">
    <property type="entry name" value="Hypothetical protein af1432"/>
    <property type="match status" value="1"/>
</dbReference>
<dbReference type="SMART" id="SM00471">
    <property type="entry name" value="HDc"/>
    <property type="match status" value="1"/>
</dbReference>
<dbReference type="SUPFAM" id="SSF109604">
    <property type="entry name" value="HD-domain/PDEase-like"/>
    <property type="match status" value="1"/>
</dbReference>
<protein>
    <recommendedName>
        <fullName evidence="1">HD domain-containing protein</fullName>
    </recommendedName>
</protein>
<keyword evidence="3" id="KW-1185">Reference proteome</keyword>
<dbReference type="PROSITE" id="PS51831">
    <property type="entry name" value="HD"/>
    <property type="match status" value="1"/>
</dbReference>
<dbReference type="EMBL" id="MPDH01000031">
    <property type="protein sequence ID" value="PNP87092.1"/>
    <property type="molecule type" value="Genomic_DNA"/>
</dbReference>
<dbReference type="Proteomes" id="UP000236500">
    <property type="component" value="Unassembled WGS sequence"/>
</dbReference>
<evidence type="ECO:0000313" key="2">
    <source>
        <dbReference type="EMBL" id="PNP87092.1"/>
    </source>
</evidence>
<evidence type="ECO:0000313" key="3">
    <source>
        <dbReference type="Proteomes" id="UP000236500"/>
    </source>
</evidence>
<evidence type="ECO:0000259" key="1">
    <source>
        <dbReference type="PROSITE" id="PS51831"/>
    </source>
</evidence>
<gene>
    <name evidence="2" type="ORF">BMT55_16405</name>
</gene>
<dbReference type="InterPro" id="IPR003607">
    <property type="entry name" value="HD/PDEase_dom"/>
</dbReference>
<dbReference type="RefSeq" id="WP_036093283.1">
    <property type="nucleotide sequence ID" value="NZ_BJEY01000028.1"/>
</dbReference>
<comment type="caution">
    <text evidence="2">The sequence shown here is derived from an EMBL/GenBank/DDBJ whole genome shotgun (WGS) entry which is preliminary data.</text>
</comment>
<feature type="domain" description="HD" evidence="1">
    <location>
        <begin position="49"/>
        <end position="149"/>
    </location>
</feature>
<dbReference type="PANTHER" id="PTHR11373">
    <property type="entry name" value="DEOXYNUCLEOSIDE TRIPHOSPHATE TRIPHOSPHOHYDROLASE"/>
    <property type="match status" value="1"/>
</dbReference>
<dbReference type="Pfam" id="PF01966">
    <property type="entry name" value="HD"/>
    <property type="match status" value="1"/>
</dbReference>
<dbReference type="InterPro" id="IPR050135">
    <property type="entry name" value="dGTPase-like"/>
</dbReference>
<reference evidence="2 3" key="1">
    <citation type="submission" date="2016-11" db="EMBL/GenBank/DDBJ databases">
        <title>Whole Genome Sequence of Listeria newyorkensis.</title>
        <authorList>
            <person name="Frink S."/>
            <person name="Morales C."/>
            <person name="Kiang D."/>
        </authorList>
    </citation>
    <scope>NUCLEOTIDE SEQUENCE [LARGE SCALE GENOMIC DNA]</scope>
    <source>
        <strain evidence="2 3">F1604011-044</strain>
    </source>
</reference>